<dbReference type="InterPro" id="IPR027417">
    <property type="entry name" value="P-loop_NTPase"/>
</dbReference>
<dbReference type="InterPro" id="IPR001806">
    <property type="entry name" value="Small_GTPase"/>
</dbReference>
<dbReference type="Pfam" id="PF00071">
    <property type="entry name" value="Ras"/>
    <property type="match status" value="1"/>
</dbReference>
<protein>
    <submittedName>
        <fullName evidence="1">Uncharacterized protein</fullName>
    </submittedName>
</protein>
<evidence type="ECO:0000313" key="1">
    <source>
        <dbReference type="EMBL" id="KAJ8771970.1"/>
    </source>
</evidence>
<dbReference type="Gene3D" id="3.40.50.300">
    <property type="entry name" value="P-loop containing nucleotide triphosphate hydrolases"/>
    <property type="match status" value="1"/>
</dbReference>
<dbReference type="EMBL" id="JAIWQS010000002">
    <property type="protein sequence ID" value="KAJ8771970.1"/>
    <property type="molecule type" value="Genomic_DNA"/>
</dbReference>
<comment type="caution">
    <text evidence="1">The sequence shown here is derived from an EMBL/GenBank/DDBJ whole genome shotgun (WGS) entry which is preliminary data.</text>
</comment>
<organism evidence="1 2">
    <name type="scientific">Erythroxylum novogranatense</name>
    <dbReference type="NCBI Taxonomy" id="1862640"/>
    <lineage>
        <taxon>Eukaryota</taxon>
        <taxon>Viridiplantae</taxon>
        <taxon>Streptophyta</taxon>
        <taxon>Embryophyta</taxon>
        <taxon>Tracheophyta</taxon>
        <taxon>Spermatophyta</taxon>
        <taxon>Magnoliopsida</taxon>
        <taxon>eudicotyledons</taxon>
        <taxon>Gunneridae</taxon>
        <taxon>Pentapetalae</taxon>
        <taxon>rosids</taxon>
        <taxon>fabids</taxon>
        <taxon>Malpighiales</taxon>
        <taxon>Erythroxylaceae</taxon>
        <taxon>Erythroxylum</taxon>
    </lineage>
</organism>
<keyword evidence="2" id="KW-1185">Reference proteome</keyword>
<dbReference type="SUPFAM" id="SSF52540">
    <property type="entry name" value="P-loop containing nucleoside triphosphate hydrolases"/>
    <property type="match status" value="1"/>
</dbReference>
<gene>
    <name evidence="1" type="ORF">K2173_027147</name>
</gene>
<sequence>MYAISYRGATGTSTSRRCWIFQALASGATRLKCLLLTNWIQKRFRTPTIELYDTNNDRVKMLVGNKVDQFDRVVSREEGIFMEKELGSLLLESSVKTRENEKFFEDLTLKIMDIPILLEE</sequence>
<dbReference type="AlphaFoldDB" id="A0AAV8TYD6"/>
<evidence type="ECO:0000313" key="2">
    <source>
        <dbReference type="Proteomes" id="UP001159364"/>
    </source>
</evidence>
<dbReference type="GO" id="GO:0005525">
    <property type="term" value="F:GTP binding"/>
    <property type="evidence" value="ECO:0007669"/>
    <property type="project" value="InterPro"/>
</dbReference>
<dbReference type="SMART" id="SM00175">
    <property type="entry name" value="RAB"/>
    <property type="match status" value="1"/>
</dbReference>
<proteinExistence type="predicted"/>
<accession>A0AAV8TYD6</accession>
<dbReference type="Proteomes" id="UP001159364">
    <property type="component" value="Linkage Group LG02"/>
</dbReference>
<name>A0AAV8TYD6_9ROSI</name>
<reference evidence="1 2" key="1">
    <citation type="submission" date="2021-09" db="EMBL/GenBank/DDBJ databases">
        <title>Genomic insights and catalytic innovation underlie evolution of tropane alkaloids biosynthesis.</title>
        <authorList>
            <person name="Wang Y.-J."/>
            <person name="Tian T."/>
            <person name="Huang J.-P."/>
            <person name="Huang S.-X."/>
        </authorList>
    </citation>
    <scope>NUCLEOTIDE SEQUENCE [LARGE SCALE GENOMIC DNA]</scope>
    <source>
        <strain evidence="1">KIB-2018</strain>
        <tissue evidence="1">Leaf</tissue>
    </source>
</reference>
<dbReference type="GO" id="GO:0003924">
    <property type="term" value="F:GTPase activity"/>
    <property type="evidence" value="ECO:0007669"/>
    <property type="project" value="InterPro"/>
</dbReference>